<dbReference type="Proteomes" id="UP000239650">
    <property type="component" value="Unassembled WGS sequence"/>
</dbReference>
<feature type="domain" description="WxL Interacting Protein host binding" evidence="3">
    <location>
        <begin position="88"/>
        <end position="229"/>
    </location>
</feature>
<evidence type="ECO:0000256" key="1">
    <source>
        <dbReference type="SAM" id="Phobius"/>
    </source>
</evidence>
<dbReference type="AlphaFoldDB" id="A0AAE8SBI9"/>
<evidence type="ECO:0000313" key="4">
    <source>
        <dbReference type="EMBL" id="SPE22341.1"/>
    </source>
</evidence>
<keyword evidence="1" id="KW-0812">Transmembrane</keyword>
<evidence type="ECO:0000259" key="2">
    <source>
        <dbReference type="Pfam" id="PF06030"/>
    </source>
</evidence>
<organism evidence="4 5">
    <name type="scientific">Latilactobacillus sakei</name>
    <name type="common">Lactobacillus sakei</name>
    <dbReference type="NCBI Taxonomy" id="1599"/>
    <lineage>
        <taxon>Bacteria</taxon>
        <taxon>Bacillati</taxon>
        <taxon>Bacillota</taxon>
        <taxon>Bacilli</taxon>
        <taxon>Lactobacillales</taxon>
        <taxon>Lactobacillaceae</taxon>
        <taxon>Latilactobacillus</taxon>
    </lineage>
</organism>
<comment type="caution">
    <text evidence="4">The sequence shown here is derived from an EMBL/GenBank/DDBJ whole genome shotgun (WGS) entry which is preliminary data.</text>
</comment>
<reference evidence="4 5" key="1">
    <citation type="submission" date="2018-02" db="EMBL/GenBank/DDBJ databases">
        <authorList>
            <person name="Rodrigo-Torres L."/>
            <person name="Arahal R. D."/>
            <person name="Lucena T."/>
        </authorList>
    </citation>
    <scope>NUCLEOTIDE SEQUENCE [LARGE SCALE GENOMIC DNA]</scope>
    <source>
        <strain evidence="4 5">CECT 9267</strain>
    </source>
</reference>
<gene>
    <name evidence="4" type="ORF">LAS9267_01678</name>
</gene>
<dbReference type="RefSeq" id="WP_082267645.1">
    <property type="nucleotide sequence ID" value="NZ_CAKMCP010000006.1"/>
</dbReference>
<evidence type="ECO:0008006" key="6">
    <source>
        <dbReference type="Google" id="ProtNLM"/>
    </source>
</evidence>
<accession>A0AAE8SBI9</accession>
<name>A0AAE8SBI9_LATSK</name>
<proteinExistence type="predicted"/>
<dbReference type="EMBL" id="OKRC01000008">
    <property type="protein sequence ID" value="SPE22341.1"/>
    <property type="molecule type" value="Genomic_DNA"/>
</dbReference>
<dbReference type="InterPro" id="IPR010317">
    <property type="entry name" value="WxLIP_PGBD"/>
</dbReference>
<dbReference type="InterPro" id="IPR021759">
    <property type="entry name" value="WxLIP_HBD"/>
</dbReference>
<keyword evidence="1" id="KW-0472">Membrane</keyword>
<dbReference type="Pfam" id="PF11797">
    <property type="entry name" value="WxLIP_HBD"/>
    <property type="match status" value="1"/>
</dbReference>
<protein>
    <recommendedName>
        <fullName evidence="6">DUF3324 domain-containing protein</fullName>
    </recommendedName>
</protein>
<sequence length="267" mass="30219">MKVKSELRNSMTQVGGGVNFVSTAKGLDESLKYPLTSIGHVDKKDRVITLNPLETRTVSATIKMPSDGFRGLVYGDWHFLEETTSKSKDSHVSSNYAYSMGIALRGAHYKVYPELKYDSVKPMLFQKHAAMSINLRDTQPMMLQNVQMKAVITKQGVFSQKRIFSVNNSKIAPNSIVTLPVQWQFDELKPGKYKVQVQVKGENDWNKLPMTWKFIKNIKVDKKAADNINDKIMRKPINKWFYISIATGGLMLISLVELLKLLLTGSK</sequence>
<evidence type="ECO:0000313" key="5">
    <source>
        <dbReference type="Proteomes" id="UP000239650"/>
    </source>
</evidence>
<feature type="transmembrane region" description="Helical" evidence="1">
    <location>
        <begin position="240"/>
        <end position="263"/>
    </location>
</feature>
<dbReference type="Pfam" id="PF06030">
    <property type="entry name" value="WxLIP_PGBD"/>
    <property type="match status" value="1"/>
</dbReference>
<keyword evidence="1" id="KW-1133">Transmembrane helix</keyword>
<evidence type="ECO:0000259" key="3">
    <source>
        <dbReference type="Pfam" id="PF11797"/>
    </source>
</evidence>
<feature type="domain" description="WxL Interacting Protein peptidoglycan binding" evidence="2">
    <location>
        <begin position="2"/>
        <end position="80"/>
    </location>
</feature>